<accession>A0A0H3DAK4</accession>
<dbReference type="SUPFAM" id="SSF54427">
    <property type="entry name" value="NTF2-like"/>
    <property type="match status" value="1"/>
</dbReference>
<organism evidence="2 3">
    <name type="scientific">Amycolatopsis mediterranei (strain U-32)</name>
    <dbReference type="NCBI Taxonomy" id="749927"/>
    <lineage>
        <taxon>Bacteria</taxon>
        <taxon>Bacillati</taxon>
        <taxon>Actinomycetota</taxon>
        <taxon>Actinomycetes</taxon>
        <taxon>Pseudonocardiales</taxon>
        <taxon>Pseudonocardiaceae</taxon>
        <taxon>Amycolatopsis</taxon>
    </lineage>
</organism>
<dbReference type="InterPro" id="IPR032710">
    <property type="entry name" value="NTF2-like_dom_sf"/>
</dbReference>
<dbReference type="AlphaFoldDB" id="A0A0H3DAK4"/>
<protein>
    <recommendedName>
        <fullName evidence="1">SnoaL-like domain-containing protein</fullName>
    </recommendedName>
</protein>
<name>A0A0H3DAK4_AMYMU</name>
<dbReference type="GeneID" id="92872522"/>
<dbReference type="OrthoDB" id="3431611at2"/>
<reference evidence="2 3" key="1">
    <citation type="journal article" date="2010" name="Cell Res.">
        <title>Complete genome sequence of the rifamycin SV-producing Amycolatopsis mediterranei U32 revealed its genetic characteristics in phylogeny and metabolism.</title>
        <authorList>
            <person name="Zhao W."/>
            <person name="Zhong Y."/>
            <person name="Yuan H."/>
            <person name="Wang J."/>
            <person name="Zheng H."/>
            <person name="Wang Y."/>
            <person name="Cen X."/>
            <person name="Xu F."/>
            <person name="Bai J."/>
            <person name="Han X."/>
            <person name="Lu G."/>
            <person name="Zhu Y."/>
            <person name="Shao Z."/>
            <person name="Yan H."/>
            <person name="Li C."/>
            <person name="Peng N."/>
            <person name="Zhang Z."/>
            <person name="Zhang Y."/>
            <person name="Lin W."/>
            <person name="Fan Y."/>
            <person name="Qin Z."/>
            <person name="Hu Y."/>
            <person name="Zhu B."/>
            <person name="Wang S."/>
            <person name="Ding X."/>
            <person name="Zhao G.P."/>
        </authorList>
    </citation>
    <scope>NUCLEOTIDE SEQUENCE [LARGE SCALE GENOMIC DNA]</scope>
    <source>
        <strain evidence="3">U-32</strain>
    </source>
</reference>
<evidence type="ECO:0000313" key="3">
    <source>
        <dbReference type="Proteomes" id="UP000000328"/>
    </source>
</evidence>
<feature type="domain" description="SnoaL-like" evidence="1">
    <location>
        <begin position="22"/>
        <end position="117"/>
    </location>
</feature>
<dbReference type="InterPro" id="IPR037401">
    <property type="entry name" value="SnoaL-like"/>
</dbReference>
<evidence type="ECO:0000259" key="1">
    <source>
        <dbReference type="Pfam" id="PF12680"/>
    </source>
</evidence>
<dbReference type="PATRIC" id="fig|749927.5.peg.4974"/>
<proteinExistence type="predicted"/>
<evidence type="ECO:0000313" key="2">
    <source>
        <dbReference type="EMBL" id="ADJ46574.1"/>
    </source>
</evidence>
<dbReference type="HOGENOM" id="CLU_2025532_0_0_11"/>
<dbReference type="Pfam" id="PF12680">
    <property type="entry name" value="SnoaL_2"/>
    <property type="match status" value="1"/>
</dbReference>
<dbReference type="Gene3D" id="3.10.450.50">
    <property type="match status" value="1"/>
</dbReference>
<dbReference type="RefSeq" id="WP_013226640.1">
    <property type="nucleotide sequence ID" value="NC_014318.1"/>
</dbReference>
<sequence>MVGDLPSLTASAATTPCGVDHVRLLYRYLDTGEFDGYASLLDENVQIRGVGAAPAYGREAAAEAARAAPPALHELYKIIAAADSVVVTGRRLARDPGTGRAEFDFADVFTLSDDALVLSQRRFHYLAELAG</sequence>
<gene>
    <name evidence="2" type="ordered locus">AMED_4808</name>
</gene>
<dbReference type="eggNOG" id="COG3631">
    <property type="taxonomic scope" value="Bacteria"/>
</dbReference>
<dbReference type="Proteomes" id="UP000000328">
    <property type="component" value="Chromosome"/>
</dbReference>
<dbReference type="KEGG" id="amd:AMED_4808"/>
<dbReference type="EMBL" id="CP002000">
    <property type="protein sequence ID" value="ADJ46574.1"/>
    <property type="molecule type" value="Genomic_DNA"/>
</dbReference>